<protein>
    <submittedName>
        <fullName evidence="1">Putative ovule protein</fullName>
    </submittedName>
</protein>
<evidence type="ECO:0000313" key="1">
    <source>
        <dbReference type="EMBL" id="JAP11295.1"/>
    </source>
</evidence>
<proteinExistence type="predicted"/>
<sequence>MSICVKIFWYEHDSFVLATQAKQVFILMTQNWGKVGELCSNFKIDIYMMCLRRKIQRQKVMSCILQMMKCIKIFHLKIIQLSMIQWIY</sequence>
<reference evidence="1" key="1">
    <citation type="submission" date="2015-12" db="EMBL/GenBank/DDBJ databases">
        <title>Gene expression during late stages of embryo sac development: a critical building block for successful pollen-pistil interactions.</title>
        <authorList>
            <person name="Liu Y."/>
            <person name="Joly V."/>
            <person name="Sabar M."/>
            <person name="Matton D.P."/>
        </authorList>
    </citation>
    <scope>NUCLEOTIDE SEQUENCE</scope>
</reference>
<organism evidence="1">
    <name type="scientific">Solanum chacoense</name>
    <name type="common">Chaco potato</name>
    <dbReference type="NCBI Taxonomy" id="4108"/>
    <lineage>
        <taxon>Eukaryota</taxon>
        <taxon>Viridiplantae</taxon>
        <taxon>Streptophyta</taxon>
        <taxon>Embryophyta</taxon>
        <taxon>Tracheophyta</taxon>
        <taxon>Spermatophyta</taxon>
        <taxon>Magnoliopsida</taxon>
        <taxon>eudicotyledons</taxon>
        <taxon>Gunneridae</taxon>
        <taxon>Pentapetalae</taxon>
        <taxon>asterids</taxon>
        <taxon>lamiids</taxon>
        <taxon>Solanales</taxon>
        <taxon>Solanaceae</taxon>
        <taxon>Solanoideae</taxon>
        <taxon>Solaneae</taxon>
        <taxon>Solanum</taxon>
    </lineage>
</organism>
<dbReference type="AlphaFoldDB" id="A0A0V0GSV2"/>
<accession>A0A0V0GSV2</accession>
<dbReference type="EMBL" id="GEDG01031584">
    <property type="protein sequence ID" value="JAP11295.1"/>
    <property type="molecule type" value="Transcribed_RNA"/>
</dbReference>
<name>A0A0V0GSV2_SOLCH</name>